<feature type="region of interest" description="Disordered" evidence="1">
    <location>
        <begin position="112"/>
        <end position="140"/>
    </location>
</feature>
<sequence>MHTVIFRKLSQMYKSGGTGWGQTQEHAQGRRLQLLIRLTVAKPSQGSYKTEELPLIEDEMQEVTLTNPDMSRCGKSENEKARIISSCFNKTTLDGDLVETYITHVRVVEYINSPREPPPASNRVKSQEKAPGSRHIGPQV</sequence>
<evidence type="ECO:0000313" key="3">
    <source>
        <dbReference type="Proteomes" id="UP000717696"/>
    </source>
</evidence>
<protein>
    <submittedName>
        <fullName evidence="2">Uncharacterized protein</fullName>
    </submittedName>
</protein>
<evidence type="ECO:0000256" key="1">
    <source>
        <dbReference type="SAM" id="MobiDB-lite"/>
    </source>
</evidence>
<organism evidence="2 3">
    <name type="scientific">Dactylonectria estremocensis</name>
    <dbReference type="NCBI Taxonomy" id="1079267"/>
    <lineage>
        <taxon>Eukaryota</taxon>
        <taxon>Fungi</taxon>
        <taxon>Dikarya</taxon>
        <taxon>Ascomycota</taxon>
        <taxon>Pezizomycotina</taxon>
        <taxon>Sordariomycetes</taxon>
        <taxon>Hypocreomycetidae</taxon>
        <taxon>Hypocreales</taxon>
        <taxon>Nectriaceae</taxon>
        <taxon>Dactylonectria</taxon>
    </lineage>
</organism>
<proteinExistence type="predicted"/>
<accession>A0A9P9IJZ4</accession>
<gene>
    <name evidence="2" type="ORF">B0J13DRAFT_531277</name>
</gene>
<keyword evidence="3" id="KW-1185">Reference proteome</keyword>
<reference evidence="2" key="1">
    <citation type="journal article" date="2021" name="Nat. Commun.">
        <title>Genetic determinants of endophytism in the Arabidopsis root mycobiome.</title>
        <authorList>
            <person name="Mesny F."/>
            <person name="Miyauchi S."/>
            <person name="Thiergart T."/>
            <person name="Pickel B."/>
            <person name="Atanasova L."/>
            <person name="Karlsson M."/>
            <person name="Huettel B."/>
            <person name="Barry K.W."/>
            <person name="Haridas S."/>
            <person name="Chen C."/>
            <person name="Bauer D."/>
            <person name="Andreopoulos W."/>
            <person name="Pangilinan J."/>
            <person name="LaButti K."/>
            <person name="Riley R."/>
            <person name="Lipzen A."/>
            <person name="Clum A."/>
            <person name="Drula E."/>
            <person name="Henrissat B."/>
            <person name="Kohler A."/>
            <person name="Grigoriev I.V."/>
            <person name="Martin F.M."/>
            <person name="Hacquard S."/>
        </authorList>
    </citation>
    <scope>NUCLEOTIDE SEQUENCE</scope>
    <source>
        <strain evidence="2">MPI-CAGE-AT-0021</strain>
    </source>
</reference>
<dbReference type="Proteomes" id="UP000717696">
    <property type="component" value="Unassembled WGS sequence"/>
</dbReference>
<evidence type="ECO:0000313" key="2">
    <source>
        <dbReference type="EMBL" id="KAH7125013.1"/>
    </source>
</evidence>
<name>A0A9P9IJZ4_9HYPO</name>
<dbReference type="OrthoDB" id="27109at2759"/>
<comment type="caution">
    <text evidence="2">The sequence shown here is derived from an EMBL/GenBank/DDBJ whole genome shotgun (WGS) entry which is preliminary data.</text>
</comment>
<dbReference type="Gene3D" id="2.30.29.90">
    <property type="match status" value="1"/>
</dbReference>
<dbReference type="AlphaFoldDB" id="A0A9P9IJZ4"/>
<dbReference type="EMBL" id="JAGMUU010000024">
    <property type="protein sequence ID" value="KAH7125013.1"/>
    <property type="molecule type" value="Genomic_DNA"/>
</dbReference>